<dbReference type="Proteomes" id="UP000626109">
    <property type="component" value="Unassembled WGS sequence"/>
</dbReference>
<feature type="compositionally biased region" description="Polar residues" evidence="1">
    <location>
        <begin position="214"/>
        <end position="223"/>
    </location>
</feature>
<evidence type="ECO:0000313" key="2">
    <source>
        <dbReference type="EMBL" id="CAE8655405.1"/>
    </source>
</evidence>
<feature type="region of interest" description="Disordered" evidence="1">
    <location>
        <begin position="119"/>
        <end position="138"/>
    </location>
</feature>
<comment type="caution">
    <text evidence="2">The sequence shown here is derived from an EMBL/GenBank/DDBJ whole genome shotgun (WGS) entry which is preliminary data.</text>
</comment>
<accession>A0A813ISI8</accession>
<proteinExistence type="predicted"/>
<name>A0A813ISI8_POLGL</name>
<sequence>MFEYFFPSCCCEPDSSSTAQVVEVNEEQYPADPLLFNQIALFEALNLPLVSKMYVATAELEGESKSGVEAPAFVEGEASGLLEVGASFFSGLPPIREFEATGFVEVEASLFSESLSASSGSSASSASSEQHSESELPPGTQFAAAADCQTPTFLTEEEFLEEELAGRPDKRVLTVSTTASQADAKQPHETSDSFGPNVEFTPSQQPRARRNDKFSSSAISEQL</sequence>
<feature type="compositionally biased region" description="Polar residues" evidence="1">
    <location>
        <begin position="174"/>
        <end position="183"/>
    </location>
</feature>
<organism evidence="2 3">
    <name type="scientific">Polarella glacialis</name>
    <name type="common">Dinoflagellate</name>
    <dbReference type="NCBI Taxonomy" id="89957"/>
    <lineage>
        <taxon>Eukaryota</taxon>
        <taxon>Sar</taxon>
        <taxon>Alveolata</taxon>
        <taxon>Dinophyceae</taxon>
        <taxon>Suessiales</taxon>
        <taxon>Suessiaceae</taxon>
        <taxon>Polarella</taxon>
    </lineage>
</organism>
<protein>
    <submittedName>
        <fullName evidence="2">Uncharacterized protein</fullName>
    </submittedName>
</protein>
<reference evidence="2" key="1">
    <citation type="submission" date="2021-02" db="EMBL/GenBank/DDBJ databases">
        <authorList>
            <person name="Dougan E. K."/>
            <person name="Rhodes N."/>
            <person name="Thang M."/>
            <person name="Chan C."/>
        </authorList>
    </citation>
    <scope>NUCLEOTIDE SEQUENCE</scope>
</reference>
<feature type="compositionally biased region" description="Low complexity" evidence="1">
    <location>
        <begin position="119"/>
        <end position="129"/>
    </location>
</feature>
<dbReference type="AlphaFoldDB" id="A0A813ISI8"/>
<dbReference type="EMBL" id="CAJNNW010013462">
    <property type="protein sequence ID" value="CAE8655405.1"/>
    <property type="molecule type" value="Genomic_DNA"/>
</dbReference>
<evidence type="ECO:0000313" key="3">
    <source>
        <dbReference type="Proteomes" id="UP000626109"/>
    </source>
</evidence>
<gene>
    <name evidence="2" type="ORF">PGLA2088_LOCUS11589</name>
</gene>
<evidence type="ECO:0000256" key="1">
    <source>
        <dbReference type="SAM" id="MobiDB-lite"/>
    </source>
</evidence>
<feature type="region of interest" description="Disordered" evidence="1">
    <location>
        <begin position="161"/>
        <end position="223"/>
    </location>
</feature>